<dbReference type="PANTHER" id="PTHR20930:SF0">
    <property type="entry name" value="PROTEIN ILRUN"/>
    <property type="match status" value="1"/>
</dbReference>
<dbReference type="Gene3D" id="1.10.238.10">
    <property type="entry name" value="EF-hand"/>
    <property type="match status" value="1"/>
</dbReference>
<feature type="region of interest" description="Disordered" evidence="6">
    <location>
        <begin position="862"/>
        <end position="957"/>
    </location>
</feature>
<feature type="compositionally biased region" description="Basic and acidic residues" evidence="6">
    <location>
        <begin position="921"/>
        <end position="936"/>
    </location>
</feature>
<dbReference type="SUPFAM" id="SSF57850">
    <property type="entry name" value="RING/U-box"/>
    <property type="match status" value="1"/>
</dbReference>
<evidence type="ECO:0000313" key="9">
    <source>
        <dbReference type="EMBL" id="KKP01586.1"/>
    </source>
</evidence>
<dbReference type="GO" id="GO:0008270">
    <property type="term" value="F:zinc ion binding"/>
    <property type="evidence" value="ECO:0007669"/>
    <property type="project" value="UniProtKB-KW"/>
</dbReference>
<dbReference type="PROSITE" id="PS50222">
    <property type="entry name" value="EF_HAND_2"/>
    <property type="match status" value="1"/>
</dbReference>
<dbReference type="EMBL" id="JOKZ01000188">
    <property type="protein sequence ID" value="KKP01586.1"/>
    <property type="molecule type" value="Genomic_DNA"/>
</dbReference>
<dbReference type="OrthoDB" id="2122982at2759"/>
<dbReference type="Gene3D" id="3.30.60.90">
    <property type="match status" value="1"/>
</dbReference>
<evidence type="ECO:0000256" key="3">
    <source>
        <dbReference type="ARBA" id="ARBA00022833"/>
    </source>
</evidence>
<feature type="compositionally biased region" description="Basic and acidic residues" evidence="6">
    <location>
        <begin position="600"/>
        <end position="618"/>
    </location>
</feature>
<feature type="region of interest" description="Disordered" evidence="6">
    <location>
        <begin position="660"/>
        <end position="738"/>
    </location>
</feature>
<evidence type="ECO:0000256" key="4">
    <source>
        <dbReference type="ARBA" id="ARBA00022837"/>
    </source>
</evidence>
<evidence type="ECO:0000256" key="5">
    <source>
        <dbReference type="PROSITE-ProRule" id="PRU00228"/>
    </source>
</evidence>
<evidence type="ECO:0000256" key="6">
    <source>
        <dbReference type="SAM" id="MobiDB-lite"/>
    </source>
</evidence>
<evidence type="ECO:0000259" key="7">
    <source>
        <dbReference type="PROSITE" id="PS50135"/>
    </source>
</evidence>
<dbReference type="PANTHER" id="PTHR20930">
    <property type="entry name" value="OVARIAN CARCINOMA ANTIGEN CA125-RELATED"/>
    <property type="match status" value="1"/>
</dbReference>
<feature type="compositionally biased region" description="Acidic residues" evidence="6">
    <location>
        <begin position="565"/>
        <end position="590"/>
    </location>
</feature>
<dbReference type="InterPro" id="IPR002048">
    <property type="entry name" value="EF_hand_dom"/>
</dbReference>
<dbReference type="PROSITE" id="PS50135">
    <property type="entry name" value="ZF_ZZ_2"/>
    <property type="match status" value="1"/>
</dbReference>
<dbReference type="InterPro" id="IPR000433">
    <property type="entry name" value="Znf_ZZ"/>
</dbReference>
<feature type="compositionally biased region" description="Basic and acidic residues" evidence="6">
    <location>
        <begin position="862"/>
        <end position="875"/>
    </location>
</feature>
<name>A0A0F9X8R8_TRIHA</name>
<dbReference type="InterPro" id="IPR043145">
    <property type="entry name" value="Znf_ZZ_sf"/>
</dbReference>
<dbReference type="AlphaFoldDB" id="A0A0F9X8R8"/>
<dbReference type="PROSITE" id="PS01357">
    <property type="entry name" value="ZF_ZZ_1"/>
    <property type="match status" value="1"/>
</dbReference>
<feature type="region of interest" description="Disordered" evidence="6">
    <location>
        <begin position="554"/>
        <end position="618"/>
    </location>
</feature>
<feature type="compositionally biased region" description="Low complexity" evidence="6">
    <location>
        <begin position="714"/>
        <end position="726"/>
    </location>
</feature>
<evidence type="ECO:0000256" key="1">
    <source>
        <dbReference type="ARBA" id="ARBA00022723"/>
    </source>
</evidence>
<reference evidence="10" key="1">
    <citation type="journal article" date="2015" name="Genome Announc.">
        <title>Draft whole-genome sequence of the biocontrol agent Trichoderma harzianum T6776.</title>
        <authorList>
            <person name="Baroncelli R."/>
            <person name="Piaggeschi G."/>
            <person name="Fiorini L."/>
            <person name="Bertolini E."/>
            <person name="Zapparata A."/>
            <person name="Pe M.E."/>
            <person name="Sarrocco S."/>
            <person name="Vannacci G."/>
        </authorList>
    </citation>
    <scope>NUCLEOTIDE SEQUENCE [LARGE SCALE GENOMIC DNA]</scope>
    <source>
        <strain evidence="10">T6776</strain>
    </source>
</reference>
<dbReference type="SUPFAM" id="SSF47473">
    <property type="entry name" value="EF-hand"/>
    <property type="match status" value="1"/>
</dbReference>
<dbReference type="PROSITE" id="PS00018">
    <property type="entry name" value="EF_HAND_1"/>
    <property type="match status" value="1"/>
</dbReference>
<feature type="compositionally biased region" description="Low complexity" evidence="6">
    <location>
        <begin position="937"/>
        <end position="952"/>
    </location>
</feature>
<proteinExistence type="predicted"/>
<feature type="compositionally biased region" description="Acidic residues" evidence="6">
    <location>
        <begin position="877"/>
        <end position="895"/>
    </location>
</feature>
<feature type="compositionally biased region" description="Basic residues" evidence="6">
    <location>
        <begin position="130"/>
        <end position="143"/>
    </location>
</feature>
<dbReference type="InterPro" id="IPR018247">
    <property type="entry name" value="EF_Hand_1_Ca_BS"/>
</dbReference>
<feature type="region of interest" description="Disordered" evidence="6">
    <location>
        <begin position="127"/>
        <end position="202"/>
    </location>
</feature>
<dbReference type="Pfam" id="PF00569">
    <property type="entry name" value="ZZ"/>
    <property type="match status" value="1"/>
</dbReference>
<dbReference type="Proteomes" id="UP000034112">
    <property type="component" value="Unassembled WGS sequence"/>
</dbReference>
<feature type="domain" description="EF-hand" evidence="8">
    <location>
        <begin position="398"/>
        <end position="433"/>
    </location>
</feature>
<evidence type="ECO:0000259" key="8">
    <source>
        <dbReference type="PROSITE" id="PS50222"/>
    </source>
</evidence>
<comment type="caution">
    <text evidence="9">The sequence shown here is derived from an EMBL/GenBank/DDBJ whole genome shotgun (WGS) entry which is preliminary data.</text>
</comment>
<keyword evidence="4" id="KW-0106">Calcium</keyword>
<protein>
    <recommendedName>
        <fullName evidence="11">EF hand domain-containing protein</fullName>
    </recommendedName>
</protein>
<keyword evidence="3" id="KW-0862">Zinc</keyword>
<dbReference type="SMART" id="SM00054">
    <property type="entry name" value="EFh"/>
    <property type="match status" value="2"/>
</dbReference>
<feature type="region of interest" description="Disordered" evidence="6">
    <location>
        <begin position="808"/>
        <end position="827"/>
    </location>
</feature>
<evidence type="ECO:0000256" key="2">
    <source>
        <dbReference type="ARBA" id="ARBA00022771"/>
    </source>
</evidence>
<evidence type="ECO:0008006" key="11">
    <source>
        <dbReference type="Google" id="ProtNLM"/>
    </source>
</evidence>
<keyword evidence="1" id="KW-0479">Metal-binding</keyword>
<dbReference type="CDD" id="cd00051">
    <property type="entry name" value="EFh"/>
    <property type="match status" value="1"/>
</dbReference>
<feature type="domain" description="ZZ-type" evidence="7">
    <location>
        <begin position="226"/>
        <end position="278"/>
    </location>
</feature>
<dbReference type="CDD" id="cd02340">
    <property type="entry name" value="ZZ_NBR1_like"/>
    <property type="match status" value="1"/>
</dbReference>
<sequence>MAPPHASRVELSKLDTTSWLVRPAAIAHSSESGSHLSAAALVPVPVQLPSSTIYRCHSEASALFQAGGHDAPTIAMWLSTPSVESLTRPRIAVALVSAIATASIGYYAYQNRINAAQEAVLPGSGLHRSNAIRRSRRRSRGHRPSSSSSSSDVPGDENAEVADNAENQDVPVAQPVGDGETVVDANNDEWWNDPNNYPPQQRAGHNIVSLLFRVSEDNAKRNGCVHRGCQCNSCGMVPIRGVRYRCANCADFDLCETCESQGVHIKTHIFYKIRIPAPPFGPRQMQPVWYTGDPDSCRRNLPRPLITKLTRETGFERPELEAFWEQWTFMANTEWRDDPSDLGIAMDRKTFERCLVPTGGSRHASPNLIHDRMFAFYDDNKDDLIGFSEFLRGLSYRKRKDKLRKVFDGYDLDSDGYVDRRDFLHGLEDQLLASSEAQQLVASRQPLSSLFGREGRVPTADGPLSFSGKNFYPDGHVELEPGMEEAVVRDSSDTADRDDILTNLFAYDTDPYSRRRMPPTDDVDTNWRTVRTLTTNDVDRSYFLALMHPPATLDELPGAVAGNNEPDDNATDETSEDGTTDDKEADEDQDHDNPESSGSQRHDSFTSIFRTDRNPTESEIRASYVSHYRQHGPRMTKRRQDLARRQLHERWKRRHFYLDEEEGGEAPSQWEDEEDILETSGIMGESSKGASPHRTSTHSRSSSKVRFAEDASDSESGSNSSESYASRPGRSTSFTSQPERWAGLGIPVAEKDAGKEILYQVTQQAFNELLDIIFKQAEDLAVQAAATKEQRIKYKTAIDAVSLADEKAETGNGSQQEDVAIYTEASPRNKTLQELLEESGYMLDQQEPRNAVEISIVEEILREDPAGEAVEHSSDQGESETESESEPQHETEDEYRDPTLPQFRPNSDLPAPVSQAPSSSKRKDKEPSKEEFRPDSAKPSAAKKVSSEPSPKTLRRWKKLNLAEQQAAERGGWGRLNFAEFEEIYKNQEHQGNRLDYLGSWIDFCIP</sequence>
<dbReference type="InterPro" id="IPR011992">
    <property type="entry name" value="EF-hand-dom_pair"/>
</dbReference>
<keyword evidence="2 5" id="KW-0863">Zinc-finger</keyword>
<gene>
    <name evidence="9" type="ORF">THAR02_06294</name>
</gene>
<feature type="compositionally biased region" description="Acidic residues" evidence="6">
    <location>
        <begin position="660"/>
        <end position="677"/>
    </location>
</feature>
<feature type="compositionally biased region" description="Polar residues" evidence="6">
    <location>
        <begin position="729"/>
        <end position="738"/>
    </location>
</feature>
<dbReference type="GO" id="GO:0005509">
    <property type="term" value="F:calcium ion binding"/>
    <property type="evidence" value="ECO:0007669"/>
    <property type="project" value="InterPro"/>
</dbReference>
<dbReference type="SMART" id="SM00291">
    <property type="entry name" value="ZnF_ZZ"/>
    <property type="match status" value="1"/>
</dbReference>
<dbReference type="OMA" id="DEWWNDP"/>
<organism evidence="9 10">
    <name type="scientific">Trichoderma harzianum</name>
    <name type="common">Hypocrea lixii</name>
    <dbReference type="NCBI Taxonomy" id="5544"/>
    <lineage>
        <taxon>Eukaryota</taxon>
        <taxon>Fungi</taxon>
        <taxon>Dikarya</taxon>
        <taxon>Ascomycota</taxon>
        <taxon>Pezizomycotina</taxon>
        <taxon>Sordariomycetes</taxon>
        <taxon>Hypocreomycetidae</taxon>
        <taxon>Hypocreales</taxon>
        <taxon>Hypocreaceae</taxon>
        <taxon>Trichoderma</taxon>
    </lineage>
</organism>
<accession>A0A0F9X8R8</accession>
<evidence type="ECO:0000313" key="10">
    <source>
        <dbReference type="Proteomes" id="UP000034112"/>
    </source>
</evidence>